<evidence type="ECO:0000256" key="7">
    <source>
        <dbReference type="RuleBase" id="RU362042"/>
    </source>
</evidence>
<comment type="subcellular location">
    <subcellularLocation>
        <location evidence="2">Cell membrane</location>
        <topology evidence="2">Single-pass type II membrane protein</topology>
    </subcellularLocation>
    <subcellularLocation>
        <location evidence="7">Membrane</location>
        <topology evidence="7">Single-pass type II membrane protein</topology>
    </subcellularLocation>
</comment>
<keyword evidence="7" id="KW-1133">Transmembrane helix</keyword>
<feature type="transmembrane region" description="Helical" evidence="7">
    <location>
        <begin position="53"/>
        <end position="72"/>
    </location>
</feature>
<dbReference type="InterPro" id="IPR019757">
    <property type="entry name" value="Pept_S26A_signal_pept_1_Lys-AS"/>
</dbReference>
<dbReference type="SUPFAM" id="SSF51306">
    <property type="entry name" value="LexA/Signal peptidase"/>
    <property type="match status" value="1"/>
</dbReference>
<comment type="catalytic activity">
    <reaction evidence="1 7">
        <text>Cleavage of hydrophobic, N-terminal signal or leader sequences from secreted and periplasmic proteins.</text>
        <dbReference type="EC" id="3.4.21.89"/>
    </reaction>
</comment>
<evidence type="ECO:0000256" key="6">
    <source>
        <dbReference type="PIRSR" id="PIRSR600223-1"/>
    </source>
</evidence>
<protein>
    <recommendedName>
        <fullName evidence="4 7">Signal peptidase I</fullName>
        <ecNumber evidence="4 7">3.4.21.89</ecNumber>
    </recommendedName>
</protein>
<dbReference type="CDD" id="cd06530">
    <property type="entry name" value="S26_SPase_I"/>
    <property type="match status" value="1"/>
</dbReference>
<keyword evidence="11" id="KW-1185">Reference proteome</keyword>
<comment type="similarity">
    <text evidence="3 7">Belongs to the peptidase S26 family.</text>
</comment>
<keyword evidence="7" id="KW-0645">Protease</keyword>
<dbReference type="InterPro" id="IPR000223">
    <property type="entry name" value="Pept_S26A_signal_pept_1"/>
</dbReference>
<sequence length="235" mass="26903">MDSQHRNEEKNPNETVDTPDNHTNRQSEEMTGRSTRQRPAGKKGGAYKEIVEWIKALVIAVVLVFFIRQFLFSPFIVDGPSMEPNFESGERLIVNKILYTFREPKFGEVVVFDVPEQGRKFIKRVIGVPGDKIKLEGDNLYINDELVEEPYIKEAIEAAHANGELYNGDGTSYNFPNDMVQEMVVPEGKIFAMGDHRDNSTDSRMIGFVDDKEVVGRADVIFWPLDKISFIKHRY</sequence>
<feature type="active site" evidence="6">
    <location>
        <position position="81"/>
    </location>
</feature>
<evidence type="ECO:0000256" key="1">
    <source>
        <dbReference type="ARBA" id="ARBA00000677"/>
    </source>
</evidence>
<dbReference type="EC" id="3.4.21.89" evidence="4 7"/>
<dbReference type="EMBL" id="QUBQ01000001">
    <property type="protein sequence ID" value="REK76486.1"/>
    <property type="molecule type" value="Genomic_DNA"/>
</dbReference>
<dbReference type="InterPro" id="IPR036286">
    <property type="entry name" value="LexA/Signal_pep-like_sf"/>
</dbReference>
<evidence type="ECO:0000256" key="2">
    <source>
        <dbReference type="ARBA" id="ARBA00004401"/>
    </source>
</evidence>
<evidence type="ECO:0000259" key="9">
    <source>
        <dbReference type="Pfam" id="PF10502"/>
    </source>
</evidence>
<evidence type="ECO:0000256" key="3">
    <source>
        <dbReference type="ARBA" id="ARBA00009370"/>
    </source>
</evidence>
<dbReference type="Gene3D" id="2.10.109.10">
    <property type="entry name" value="Umud Fragment, subunit A"/>
    <property type="match status" value="1"/>
</dbReference>
<dbReference type="PRINTS" id="PR00727">
    <property type="entry name" value="LEADERPTASE"/>
</dbReference>
<name>A0A371PJW2_9BACL</name>
<dbReference type="Proteomes" id="UP000261905">
    <property type="component" value="Unassembled WGS sequence"/>
</dbReference>
<keyword evidence="7" id="KW-0812">Transmembrane</keyword>
<accession>A0A371PJW2</accession>
<evidence type="ECO:0000256" key="8">
    <source>
        <dbReference type="SAM" id="MobiDB-lite"/>
    </source>
</evidence>
<evidence type="ECO:0000256" key="4">
    <source>
        <dbReference type="ARBA" id="ARBA00013208"/>
    </source>
</evidence>
<dbReference type="GO" id="GO:0009003">
    <property type="term" value="F:signal peptidase activity"/>
    <property type="evidence" value="ECO:0007669"/>
    <property type="project" value="UniProtKB-EC"/>
</dbReference>
<dbReference type="InterPro" id="IPR019533">
    <property type="entry name" value="Peptidase_S26"/>
</dbReference>
<feature type="domain" description="Peptidase S26" evidence="9">
    <location>
        <begin position="51"/>
        <end position="223"/>
    </location>
</feature>
<dbReference type="PANTHER" id="PTHR43390">
    <property type="entry name" value="SIGNAL PEPTIDASE I"/>
    <property type="match status" value="1"/>
</dbReference>
<evidence type="ECO:0000256" key="5">
    <source>
        <dbReference type="ARBA" id="ARBA00022801"/>
    </source>
</evidence>
<gene>
    <name evidence="10" type="primary">lepB</name>
    <name evidence="10" type="ORF">DX130_05460</name>
</gene>
<dbReference type="PROSITE" id="PS00760">
    <property type="entry name" value="SPASE_I_2"/>
    <property type="match status" value="1"/>
</dbReference>
<proteinExistence type="inferred from homology"/>
<dbReference type="Pfam" id="PF10502">
    <property type="entry name" value="Peptidase_S26"/>
    <property type="match status" value="1"/>
</dbReference>
<dbReference type="GO" id="GO:0006465">
    <property type="term" value="P:signal peptide processing"/>
    <property type="evidence" value="ECO:0007669"/>
    <property type="project" value="InterPro"/>
</dbReference>
<organism evidence="10 11">
    <name type="scientific">Paenibacillus paeoniae</name>
    <dbReference type="NCBI Taxonomy" id="2292705"/>
    <lineage>
        <taxon>Bacteria</taxon>
        <taxon>Bacillati</taxon>
        <taxon>Bacillota</taxon>
        <taxon>Bacilli</taxon>
        <taxon>Bacillales</taxon>
        <taxon>Paenibacillaceae</taxon>
        <taxon>Paenibacillus</taxon>
    </lineage>
</organism>
<feature type="active site" evidence="6">
    <location>
        <position position="123"/>
    </location>
</feature>
<dbReference type="PANTHER" id="PTHR43390:SF1">
    <property type="entry name" value="CHLOROPLAST PROCESSING PEPTIDASE"/>
    <property type="match status" value="1"/>
</dbReference>
<feature type="compositionally biased region" description="Basic and acidic residues" evidence="8">
    <location>
        <begin position="1"/>
        <end position="12"/>
    </location>
</feature>
<reference evidence="10 11" key="1">
    <citation type="submission" date="2018-08" db="EMBL/GenBank/DDBJ databases">
        <title>Paenibacillus sp. M4BSY-1, whole genome shotgun sequence.</title>
        <authorList>
            <person name="Tuo L."/>
        </authorList>
    </citation>
    <scope>NUCLEOTIDE SEQUENCE [LARGE SCALE GENOMIC DNA]</scope>
    <source>
        <strain evidence="10 11">M4BSY-1</strain>
    </source>
</reference>
<keyword evidence="5 7" id="KW-0378">Hydrolase</keyword>
<feature type="compositionally biased region" description="Basic and acidic residues" evidence="8">
    <location>
        <begin position="19"/>
        <end position="31"/>
    </location>
</feature>
<evidence type="ECO:0000313" key="11">
    <source>
        <dbReference type="Proteomes" id="UP000261905"/>
    </source>
</evidence>
<dbReference type="NCBIfam" id="TIGR02227">
    <property type="entry name" value="sigpep_I_bact"/>
    <property type="match status" value="1"/>
</dbReference>
<dbReference type="AlphaFoldDB" id="A0A371PJW2"/>
<keyword evidence="7" id="KW-0472">Membrane</keyword>
<comment type="caution">
    <text evidence="10">The sequence shown here is derived from an EMBL/GenBank/DDBJ whole genome shotgun (WGS) entry which is preliminary data.</text>
</comment>
<evidence type="ECO:0000313" key="10">
    <source>
        <dbReference type="EMBL" id="REK76486.1"/>
    </source>
</evidence>
<dbReference type="OrthoDB" id="9802919at2"/>
<dbReference type="GO" id="GO:0005886">
    <property type="term" value="C:plasma membrane"/>
    <property type="evidence" value="ECO:0007669"/>
    <property type="project" value="UniProtKB-SubCell"/>
</dbReference>
<dbReference type="GO" id="GO:0004252">
    <property type="term" value="F:serine-type endopeptidase activity"/>
    <property type="evidence" value="ECO:0007669"/>
    <property type="project" value="InterPro"/>
</dbReference>
<feature type="region of interest" description="Disordered" evidence="8">
    <location>
        <begin position="1"/>
        <end position="41"/>
    </location>
</feature>